<dbReference type="PANTHER" id="PTHR22792">
    <property type="entry name" value="LUPUS LA PROTEIN-RELATED"/>
    <property type="match status" value="1"/>
</dbReference>
<proteinExistence type="predicted"/>
<evidence type="ECO:0000313" key="5">
    <source>
        <dbReference type="Proteomes" id="UP000516314"/>
    </source>
</evidence>
<dbReference type="Pfam" id="PF05383">
    <property type="entry name" value="La"/>
    <property type="match status" value="1"/>
</dbReference>
<keyword evidence="1 2" id="KW-0694">RNA-binding</keyword>
<reference evidence="4 5" key="1">
    <citation type="submission" date="2020-09" db="EMBL/GenBank/DDBJ databases">
        <authorList>
            <person name="Ashkenazy H."/>
        </authorList>
    </citation>
    <scope>NUCLEOTIDE SEQUENCE [LARGE SCALE GENOMIC DNA]</scope>
    <source>
        <strain evidence="5">cv. Cdm-0</strain>
    </source>
</reference>
<dbReference type="InterPro" id="IPR036388">
    <property type="entry name" value="WH-like_DNA-bd_sf"/>
</dbReference>
<name>A0A7G2E6I5_ARATH</name>
<sequence length="88" mass="10698">MSNYSQTFSIKPWFPLQQFSYRPVFDLAHLPDFSDDNLAKDEYLRSQMDNQGWVNILTITDFPRNNKLRKRQGWERWINPMRLHILLP</sequence>
<dbReference type="PROSITE" id="PS50961">
    <property type="entry name" value="HTH_LA"/>
    <property type="match status" value="1"/>
</dbReference>
<dbReference type="InterPro" id="IPR006630">
    <property type="entry name" value="La_HTH"/>
</dbReference>
<protein>
    <submittedName>
        <fullName evidence="4">(thale cress) hypothetical protein</fullName>
    </submittedName>
</protein>
<dbReference type="SUPFAM" id="SSF46785">
    <property type="entry name" value="Winged helix' DNA-binding domain"/>
    <property type="match status" value="1"/>
</dbReference>
<evidence type="ECO:0000313" key="4">
    <source>
        <dbReference type="EMBL" id="CAD5317322.1"/>
    </source>
</evidence>
<dbReference type="AlphaFoldDB" id="A0A7G2E6I5"/>
<dbReference type="GO" id="GO:0003723">
    <property type="term" value="F:RNA binding"/>
    <property type="evidence" value="ECO:0007669"/>
    <property type="project" value="UniProtKB-UniRule"/>
</dbReference>
<organism evidence="4 5">
    <name type="scientific">Arabidopsis thaliana</name>
    <name type="common">Mouse-ear cress</name>
    <dbReference type="NCBI Taxonomy" id="3702"/>
    <lineage>
        <taxon>Eukaryota</taxon>
        <taxon>Viridiplantae</taxon>
        <taxon>Streptophyta</taxon>
        <taxon>Embryophyta</taxon>
        <taxon>Tracheophyta</taxon>
        <taxon>Spermatophyta</taxon>
        <taxon>Magnoliopsida</taxon>
        <taxon>eudicotyledons</taxon>
        <taxon>Gunneridae</taxon>
        <taxon>Pentapetalae</taxon>
        <taxon>rosids</taxon>
        <taxon>malvids</taxon>
        <taxon>Brassicales</taxon>
        <taxon>Brassicaceae</taxon>
        <taxon>Camelineae</taxon>
        <taxon>Arabidopsis</taxon>
    </lineage>
</organism>
<dbReference type="Gene3D" id="1.10.10.10">
    <property type="entry name" value="Winged helix-like DNA-binding domain superfamily/Winged helix DNA-binding domain"/>
    <property type="match status" value="1"/>
</dbReference>
<evidence type="ECO:0000256" key="1">
    <source>
        <dbReference type="ARBA" id="ARBA00022884"/>
    </source>
</evidence>
<dbReference type="InterPro" id="IPR036390">
    <property type="entry name" value="WH_DNA-bd_sf"/>
</dbReference>
<evidence type="ECO:0000259" key="3">
    <source>
        <dbReference type="PROSITE" id="PS50961"/>
    </source>
</evidence>
<accession>A0A7G2E6I5</accession>
<dbReference type="EMBL" id="LR881466">
    <property type="protein sequence ID" value="CAD5317322.1"/>
    <property type="molecule type" value="Genomic_DNA"/>
</dbReference>
<dbReference type="Proteomes" id="UP000516314">
    <property type="component" value="Chromosome 1"/>
</dbReference>
<feature type="domain" description="HTH La-type RNA-binding" evidence="3">
    <location>
        <begin position="15"/>
        <end position="88"/>
    </location>
</feature>
<dbReference type="InterPro" id="IPR045180">
    <property type="entry name" value="La_dom_prot"/>
</dbReference>
<dbReference type="PANTHER" id="PTHR22792:SF155">
    <property type="entry name" value="LA-RELATED PROTEIN 1C-LIKE"/>
    <property type="match status" value="1"/>
</dbReference>
<evidence type="ECO:0000256" key="2">
    <source>
        <dbReference type="PROSITE-ProRule" id="PRU00332"/>
    </source>
</evidence>
<gene>
    <name evidence="4" type="ORF">AT9943_LOCUS5605</name>
</gene>